<dbReference type="EMBL" id="LJCO01000077">
    <property type="protein sequence ID" value="KPV42387.1"/>
    <property type="molecule type" value="Genomic_DNA"/>
</dbReference>
<dbReference type="RefSeq" id="WP_054970452.1">
    <property type="nucleotide sequence ID" value="NZ_LJCO01000077.1"/>
</dbReference>
<reference evidence="1 2" key="1">
    <citation type="submission" date="2015-09" db="EMBL/GenBank/DDBJ databases">
        <title>Draft genome sequence of Alicyclobacillus ferrooxydans DSM 22381.</title>
        <authorList>
            <person name="Hemp J."/>
        </authorList>
    </citation>
    <scope>NUCLEOTIDE SEQUENCE [LARGE SCALE GENOMIC DNA]</scope>
    <source>
        <strain evidence="1 2">TC-34</strain>
    </source>
</reference>
<evidence type="ECO:0000313" key="1">
    <source>
        <dbReference type="EMBL" id="KPV42387.1"/>
    </source>
</evidence>
<dbReference type="InterPro" id="IPR036412">
    <property type="entry name" value="HAD-like_sf"/>
</dbReference>
<keyword evidence="2" id="KW-1185">Reference proteome</keyword>
<dbReference type="OrthoDB" id="323926at2"/>
<dbReference type="NCBIfam" id="TIGR01681">
    <property type="entry name" value="HAD-SF-IIIC"/>
    <property type="match status" value="1"/>
</dbReference>
<dbReference type="NCBIfam" id="TIGR01686">
    <property type="entry name" value="FkbH"/>
    <property type="match status" value="1"/>
</dbReference>
<dbReference type="AlphaFoldDB" id="A0A0P9CAH6"/>
<name>A0A0P9CAH6_9BACL</name>
<accession>A0A0P9CAH6</accession>
<dbReference type="InterPro" id="IPR010037">
    <property type="entry name" value="FkbH_domain"/>
</dbReference>
<dbReference type="Gene3D" id="3.40.50.1110">
    <property type="entry name" value="SGNH hydrolase"/>
    <property type="match status" value="1"/>
</dbReference>
<dbReference type="SUPFAM" id="SSF56784">
    <property type="entry name" value="HAD-like"/>
    <property type="match status" value="1"/>
</dbReference>
<protein>
    <submittedName>
        <fullName evidence="1">FkbH-like protein</fullName>
    </submittedName>
</protein>
<evidence type="ECO:0000313" key="2">
    <source>
        <dbReference type="Proteomes" id="UP000050482"/>
    </source>
</evidence>
<comment type="caution">
    <text evidence="1">The sequence shown here is derived from an EMBL/GenBank/DDBJ whole genome shotgun (WGS) entry which is preliminary data.</text>
</comment>
<dbReference type="Gene3D" id="3.40.50.1000">
    <property type="entry name" value="HAD superfamily/HAD-like"/>
    <property type="match status" value="1"/>
</dbReference>
<dbReference type="InterPro" id="IPR010033">
    <property type="entry name" value="HAD_SF_ppase_IIIC"/>
</dbReference>
<organism evidence="1 2">
    <name type="scientific">Alicyclobacillus ferrooxydans</name>
    <dbReference type="NCBI Taxonomy" id="471514"/>
    <lineage>
        <taxon>Bacteria</taxon>
        <taxon>Bacillati</taxon>
        <taxon>Bacillota</taxon>
        <taxon>Bacilli</taxon>
        <taxon>Bacillales</taxon>
        <taxon>Alicyclobacillaceae</taxon>
        <taxon>Alicyclobacillus</taxon>
    </lineage>
</organism>
<dbReference type="InterPro" id="IPR023214">
    <property type="entry name" value="HAD_sf"/>
</dbReference>
<dbReference type="STRING" id="471514.AN477_17405"/>
<dbReference type="PATRIC" id="fig|471514.4.peg.4937"/>
<dbReference type="Proteomes" id="UP000050482">
    <property type="component" value="Unassembled WGS sequence"/>
</dbReference>
<sequence>MTTLKTVFVADTVVDPILKHFSRAEHDIRIEATVAPYNQVTQILLNDTDGVWQSNPDLCVVWTTPERLFPPFARLLNFASISQEAILSEVDAFVRIVRKAASRVKLLFIVSWSLPPHMRWIQAITMKHRTGVSNILMHMNLRLAEQLADIKNVVLLDSSYWYASLQKPSYDPKLYAVGKVHYSREFFVKAANEIVSVASGAVGKTKKLIVCDLDNTLWGGVIGDDGINHIKLGGIDPIGESFVAFQKSLKALSSRGILLAIASKNEESIALDTIQNHSEMILRKEDFVTWRINWEDKAQNIIDMVKELNIGIDAVVFFDDNPSERDRVRMALPEVYVPDLPQDVTAYPSFLSNLACFETINITHEDRGRTQLYKAEQSRNIELSSSSSFQEWLQSLEIEVIMSPVTEQNLTRVVQLMNKTNQFNLSTRRMTEDEFLGWLHQETADAVTFRVKDRFGDLGLIGVVSTIGNGEGAREIVDFVMSCRAMGKQVEHAILYMVAVRLMNSGLRSLKAAYKETPKNKPILEFLRPQLKTNEQHMIDLDKVCKPNHIRISEE</sequence>
<gene>
    <name evidence="1" type="ORF">AN477_17405</name>
</gene>
<dbReference type="InterPro" id="IPR036514">
    <property type="entry name" value="SGNH_hydro_sf"/>
</dbReference>
<proteinExistence type="predicted"/>